<evidence type="ECO:0000313" key="2">
    <source>
        <dbReference type="EMBL" id="ASJ24139.1"/>
    </source>
</evidence>
<accession>A0A248LI15</accession>
<sequence length="192" mass="20541">MNARLEWAGLQIIIAAAVGTGLYLAGYHHARTAGEAELAAYRLEVNEAGRKAAAASLDTERRLNRLAEELGYRLLQEQADHRQTAARLTGEINRVTTQYRPAPSAPLEPMPRCVFSTGFVRVWNESANPAGQPVSAAGDPGAVAGTAGADDALDSGVSQADVLAHRIDSAARCHDIESRLTALIDFEEARHD</sequence>
<keyword evidence="1" id="KW-0472">Membrane</keyword>
<dbReference type="RefSeq" id="WP_161493494.1">
    <property type="nucleotide sequence ID" value="NZ_CP022115.1"/>
</dbReference>
<dbReference type="Proteomes" id="UP000197424">
    <property type="component" value="Chromosome"/>
</dbReference>
<feature type="transmembrane region" description="Helical" evidence="1">
    <location>
        <begin position="7"/>
        <end position="26"/>
    </location>
</feature>
<gene>
    <name evidence="2" type="ORF">LHGZ1_1308</name>
</gene>
<name>A0A248LI15_9NEIS</name>
<evidence type="ECO:0000256" key="1">
    <source>
        <dbReference type="SAM" id="Phobius"/>
    </source>
</evidence>
<protein>
    <submittedName>
        <fullName evidence="2">Uncharacterized protein</fullName>
    </submittedName>
</protein>
<dbReference type="AlphaFoldDB" id="A0A248LI15"/>
<keyword evidence="1" id="KW-1133">Transmembrane helix</keyword>
<organism evidence="2 3">
    <name type="scientific">Laribacter hongkongensis</name>
    <dbReference type="NCBI Taxonomy" id="168471"/>
    <lineage>
        <taxon>Bacteria</taxon>
        <taxon>Pseudomonadati</taxon>
        <taxon>Pseudomonadota</taxon>
        <taxon>Betaproteobacteria</taxon>
        <taxon>Neisseriales</taxon>
        <taxon>Aquaspirillaceae</taxon>
        <taxon>Laribacter</taxon>
    </lineage>
</organism>
<evidence type="ECO:0000313" key="3">
    <source>
        <dbReference type="Proteomes" id="UP000197424"/>
    </source>
</evidence>
<proteinExistence type="predicted"/>
<keyword evidence="1" id="KW-0812">Transmembrane</keyword>
<reference evidence="3" key="1">
    <citation type="submission" date="2017-06" db="EMBL/GenBank/DDBJ databases">
        <title>Whole genome sequence of Laribacter hongkongensis LHGZ1.</title>
        <authorList>
            <person name="Chen D."/>
            <person name="Wu H."/>
            <person name="Chen J."/>
        </authorList>
    </citation>
    <scope>NUCLEOTIDE SEQUENCE [LARGE SCALE GENOMIC DNA]</scope>
    <source>
        <strain evidence="3">LHGZ1</strain>
    </source>
</reference>
<dbReference type="EMBL" id="CP022115">
    <property type="protein sequence ID" value="ASJ24139.1"/>
    <property type="molecule type" value="Genomic_DNA"/>
</dbReference>